<keyword evidence="9" id="KW-1185">Reference proteome</keyword>
<feature type="binding site" evidence="4">
    <location>
        <position position="313"/>
    </location>
    <ligand>
        <name>ATP</name>
        <dbReference type="ChEBI" id="CHEBI:30616"/>
    </ligand>
</feature>
<dbReference type="CDD" id="cd00060">
    <property type="entry name" value="FHA"/>
    <property type="match status" value="1"/>
</dbReference>
<dbReference type="InterPro" id="IPR017441">
    <property type="entry name" value="Protein_kinase_ATP_BS"/>
</dbReference>
<dbReference type="SMART" id="SM00240">
    <property type="entry name" value="FHA"/>
    <property type="match status" value="1"/>
</dbReference>
<feature type="region of interest" description="Disordered" evidence="5">
    <location>
        <begin position="1"/>
        <end position="106"/>
    </location>
</feature>
<dbReference type="GO" id="GO:0005524">
    <property type="term" value="F:ATP binding"/>
    <property type="evidence" value="ECO:0007669"/>
    <property type="project" value="UniProtKB-UniRule"/>
</dbReference>
<sequence>MASEKSQLKRGRLSQGEQVEPKKPRRSDRNLSPHERQAHLKQGPLPSPVTHKESTATNEFKEGTVTPPKKDSRDASQRGGIRTPPRTVGGANGGLSSPPQDTQPFSQFVLSPNNRFYAVDDEEAEGVWGYLVPLDAQSGDVLVLRRRSACPVPSNRVGTTSGVEKVPTGQYKKQEENYEQEKTDHGVTSGGYLIGRHPECDRQLQSPTISNRHCLLFPENKGGDAIAVLEDLSGNGTYVNDTIVGRNKRRELQEGDEISILDEARYIFRYPAHRNTNGFRQQYTIQEQLGKGHFASVYLCVEKNSGIRYAVKKFEKRTGPGEKSKVDGLQQEIAVLMSVSHPTLLCLKDTFNEADGVYLVLELAAEGELFNWIVMKQKLTESEARKVFVQLFQGVKYLHERNIVHRDIKPENILLTDKNLSVKLADFGLAKIIGEESFTTTLCGTPSYVAPEILESSNHRRYTRAVDVWSLGVVLYICLCGFPPFSDELYSAENPYTLSQQIKMGRFDYPSPYWDSVGDPALDLIDRMLTVDVDARITIDQCLQHPWTTQTEINPNDSTDGLTGAIAGLDFSKRKIYRERTLLSSINDIKVSRVIEGGEGQQAVKVYEKNKEKPANGVKNGGPQKENVPSAKRDPEEFIQMGGKGDQQLYDTVDKSVYLEEENVAPPVKDA</sequence>
<gene>
    <name evidence="8" type="ORF">GRF29_1536g337436</name>
</gene>
<dbReference type="InterPro" id="IPR000719">
    <property type="entry name" value="Prot_kinase_dom"/>
</dbReference>
<dbReference type="InterPro" id="IPR008271">
    <property type="entry name" value="Ser/Thr_kinase_AS"/>
</dbReference>
<comment type="similarity">
    <text evidence="1">Belongs to the protein kinase superfamily. CAMK Ser/Thr protein kinase family. CHEK2 subfamily.</text>
</comment>
<dbReference type="InterPro" id="IPR011009">
    <property type="entry name" value="Kinase-like_dom_sf"/>
</dbReference>
<dbReference type="SUPFAM" id="SSF49879">
    <property type="entry name" value="SMAD/FHA domain"/>
    <property type="match status" value="1"/>
</dbReference>
<evidence type="ECO:0000259" key="7">
    <source>
        <dbReference type="PROSITE" id="PS50011"/>
    </source>
</evidence>
<feature type="compositionally biased region" description="Polar residues" evidence="5">
    <location>
        <begin position="94"/>
        <end position="106"/>
    </location>
</feature>
<evidence type="ECO:0000256" key="2">
    <source>
        <dbReference type="ARBA" id="ARBA00022741"/>
    </source>
</evidence>
<evidence type="ECO:0000256" key="1">
    <source>
        <dbReference type="ARBA" id="ARBA00005575"/>
    </source>
</evidence>
<dbReference type="PROSITE" id="PS00108">
    <property type="entry name" value="PROTEIN_KINASE_ST"/>
    <property type="match status" value="1"/>
</dbReference>
<evidence type="ECO:0000313" key="9">
    <source>
        <dbReference type="Proteomes" id="UP001280581"/>
    </source>
</evidence>
<dbReference type="PROSITE" id="PS50011">
    <property type="entry name" value="PROTEIN_KINASE_DOM"/>
    <property type="match status" value="1"/>
</dbReference>
<dbReference type="InterPro" id="IPR000253">
    <property type="entry name" value="FHA_dom"/>
</dbReference>
<dbReference type="GO" id="GO:0004672">
    <property type="term" value="F:protein kinase activity"/>
    <property type="evidence" value="ECO:0007669"/>
    <property type="project" value="InterPro"/>
</dbReference>
<dbReference type="FunFam" id="3.30.200.20:FF:000841">
    <property type="entry name" value="Checkpoint kinase 2-like protein"/>
    <property type="match status" value="1"/>
</dbReference>
<keyword evidence="2 4" id="KW-0547">Nucleotide-binding</keyword>
<evidence type="ECO:0000313" key="8">
    <source>
        <dbReference type="EMBL" id="KAK3197019.1"/>
    </source>
</evidence>
<feature type="compositionally biased region" description="Basic and acidic residues" evidence="5">
    <location>
        <begin position="19"/>
        <end position="38"/>
    </location>
</feature>
<dbReference type="PROSITE" id="PS50006">
    <property type="entry name" value="FHA_DOMAIN"/>
    <property type="match status" value="1"/>
</dbReference>
<reference evidence="8 9" key="1">
    <citation type="submission" date="2021-02" db="EMBL/GenBank/DDBJ databases">
        <title>Genome assembly of Pseudopithomyces chartarum.</title>
        <authorList>
            <person name="Jauregui R."/>
            <person name="Singh J."/>
            <person name="Voisey C."/>
        </authorList>
    </citation>
    <scope>NUCLEOTIDE SEQUENCE [LARGE SCALE GENOMIC DNA]</scope>
    <source>
        <strain evidence="8 9">AGR01</strain>
    </source>
</reference>
<dbReference type="SUPFAM" id="SSF56112">
    <property type="entry name" value="Protein kinase-like (PK-like)"/>
    <property type="match status" value="1"/>
</dbReference>
<accession>A0AAN6LL08</accession>
<organism evidence="8 9">
    <name type="scientific">Pseudopithomyces chartarum</name>
    <dbReference type="NCBI Taxonomy" id="1892770"/>
    <lineage>
        <taxon>Eukaryota</taxon>
        <taxon>Fungi</taxon>
        <taxon>Dikarya</taxon>
        <taxon>Ascomycota</taxon>
        <taxon>Pezizomycotina</taxon>
        <taxon>Dothideomycetes</taxon>
        <taxon>Pleosporomycetidae</taxon>
        <taxon>Pleosporales</taxon>
        <taxon>Massarineae</taxon>
        <taxon>Didymosphaeriaceae</taxon>
        <taxon>Pseudopithomyces</taxon>
    </lineage>
</organism>
<evidence type="ECO:0000256" key="5">
    <source>
        <dbReference type="SAM" id="MobiDB-lite"/>
    </source>
</evidence>
<feature type="domain" description="Protein kinase" evidence="7">
    <location>
        <begin position="283"/>
        <end position="548"/>
    </location>
</feature>
<protein>
    <submittedName>
        <fullName evidence="8">Uncharacterized protein</fullName>
    </submittedName>
</protein>
<feature type="region of interest" description="Disordered" evidence="5">
    <location>
        <begin position="607"/>
        <end position="647"/>
    </location>
</feature>
<feature type="domain" description="FHA" evidence="6">
    <location>
        <begin position="192"/>
        <end position="244"/>
    </location>
</feature>
<evidence type="ECO:0000259" key="6">
    <source>
        <dbReference type="PROSITE" id="PS50006"/>
    </source>
</evidence>
<evidence type="ECO:0000256" key="4">
    <source>
        <dbReference type="PROSITE-ProRule" id="PRU10141"/>
    </source>
</evidence>
<dbReference type="AlphaFoldDB" id="A0AAN6LL08"/>
<proteinExistence type="inferred from homology"/>
<dbReference type="Gene3D" id="1.10.510.10">
    <property type="entry name" value="Transferase(Phosphotransferase) domain 1"/>
    <property type="match status" value="1"/>
</dbReference>
<dbReference type="Pfam" id="PF00498">
    <property type="entry name" value="FHA"/>
    <property type="match status" value="1"/>
</dbReference>
<dbReference type="Pfam" id="PF00069">
    <property type="entry name" value="Pkinase"/>
    <property type="match status" value="1"/>
</dbReference>
<dbReference type="PANTHER" id="PTHR24347">
    <property type="entry name" value="SERINE/THREONINE-PROTEIN KINASE"/>
    <property type="match status" value="1"/>
</dbReference>
<comment type="caution">
    <text evidence="8">The sequence shown here is derived from an EMBL/GenBank/DDBJ whole genome shotgun (WGS) entry which is preliminary data.</text>
</comment>
<dbReference type="PROSITE" id="PS00107">
    <property type="entry name" value="PROTEIN_KINASE_ATP"/>
    <property type="match status" value="1"/>
</dbReference>
<dbReference type="EMBL" id="WVTA01000021">
    <property type="protein sequence ID" value="KAK3197019.1"/>
    <property type="molecule type" value="Genomic_DNA"/>
</dbReference>
<dbReference type="CDD" id="cd05117">
    <property type="entry name" value="STKc_CAMK"/>
    <property type="match status" value="1"/>
</dbReference>
<dbReference type="Gene3D" id="2.60.200.20">
    <property type="match status" value="1"/>
</dbReference>
<dbReference type="SMART" id="SM00220">
    <property type="entry name" value="S_TKc"/>
    <property type="match status" value="1"/>
</dbReference>
<feature type="compositionally biased region" description="Basic and acidic residues" evidence="5">
    <location>
        <begin position="50"/>
        <end position="76"/>
    </location>
</feature>
<dbReference type="InterPro" id="IPR008984">
    <property type="entry name" value="SMAD_FHA_dom_sf"/>
</dbReference>
<dbReference type="Proteomes" id="UP001280581">
    <property type="component" value="Unassembled WGS sequence"/>
</dbReference>
<evidence type="ECO:0000256" key="3">
    <source>
        <dbReference type="ARBA" id="ARBA00022840"/>
    </source>
</evidence>
<keyword evidence="3 4" id="KW-0067">ATP-binding</keyword>
<name>A0AAN6LL08_9PLEO</name>
<dbReference type="FunFam" id="1.10.510.10:FF:001380">
    <property type="entry name" value="Checkpoint kinase 2-like protein"/>
    <property type="match status" value="1"/>
</dbReference>